<dbReference type="AlphaFoldDB" id="A0A3P7W986"/>
<evidence type="ECO:0000313" key="2">
    <source>
        <dbReference type="Proteomes" id="UP000280834"/>
    </source>
</evidence>
<accession>A0A3P7W986</accession>
<sequence length="65" mass="7865">MSRLKRQFSIVTCCTCIKCFHSPTGNFKIRKKKKKKREIMSNNMYDYSLFDAYFHCHNFVKVISY</sequence>
<evidence type="ECO:0000313" key="1">
    <source>
        <dbReference type="EMBL" id="VDO43874.1"/>
    </source>
</evidence>
<gene>
    <name evidence="1" type="ORF">BTMF_LOCUS12793</name>
</gene>
<proteinExistence type="predicted"/>
<reference evidence="1 2" key="1">
    <citation type="submission" date="2018-11" db="EMBL/GenBank/DDBJ databases">
        <authorList>
            <consortium name="Pathogen Informatics"/>
        </authorList>
    </citation>
    <scope>NUCLEOTIDE SEQUENCE [LARGE SCALE GENOMIC DNA]</scope>
</reference>
<protein>
    <submittedName>
        <fullName evidence="1">Uncharacterized protein</fullName>
    </submittedName>
</protein>
<dbReference type="EMBL" id="UZAG01019482">
    <property type="protein sequence ID" value="VDO43874.1"/>
    <property type="molecule type" value="Genomic_DNA"/>
</dbReference>
<keyword evidence="2" id="KW-1185">Reference proteome</keyword>
<organism evidence="1 2">
    <name type="scientific">Brugia timori</name>
    <dbReference type="NCBI Taxonomy" id="42155"/>
    <lineage>
        <taxon>Eukaryota</taxon>
        <taxon>Metazoa</taxon>
        <taxon>Ecdysozoa</taxon>
        <taxon>Nematoda</taxon>
        <taxon>Chromadorea</taxon>
        <taxon>Rhabditida</taxon>
        <taxon>Spirurina</taxon>
        <taxon>Spiruromorpha</taxon>
        <taxon>Filarioidea</taxon>
        <taxon>Onchocercidae</taxon>
        <taxon>Brugia</taxon>
    </lineage>
</organism>
<name>A0A3P7W986_9BILA</name>
<dbReference type="Proteomes" id="UP000280834">
    <property type="component" value="Unassembled WGS sequence"/>
</dbReference>